<name>A0A0A1WJE7_ZEUCU</name>
<gene>
    <name evidence="2" type="ORF">g.41474</name>
</gene>
<reference evidence="2" key="1">
    <citation type="submission" date="2014-11" db="EMBL/GenBank/DDBJ databases">
        <authorList>
            <person name="Geib S."/>
        </authorList>
    </citation>
    <scope>NUCLEOTIDE SEQUENCE</scope>
</reference>
<feature type="compositionally biased region" description="Acidic residues" evidence="1">
    <location>
        <begin position="22"/>
        <end position="36"/>
    </location>
</feature>
<feature type="region of interest" description="Disordered" evidence="1">
    <location>
        <begin position="20"/>
        <end position="44"/>
    </location>
</feature>
<evidence type="ECO:0000256" key="1">
    <source>
        <dbReference type="SAM" id="MobiDB-lite"/>
    </source>
</evidence>
<dbReference type="EMBL" id="GBXI01015320">
    <property type="protein sequence ID" value="JAC98971.1"/>
    <property type="molecule type" value="Transcribed_RNA"/>
</dbReference>
<accession>A0A0A1WJE7</accession>
<sequence length="566" mass="65846">MIFAEPYNANNFINNLKNGFDKEEDIDDNNEDEGGNNDEANSNSEQFIRLTDMVRKHYCNYLEKQLLENIQTWHANITQTYDEASNFELTIEKAALQECCRLLEDRALKACMHARRYQRTMLKIIAEVRRNTQENRLEDKLKKFIDANEGKFPLCAHKQKATQTDESIFSLDYHPKSSTTDNYNNIGSSPCSLSLEQKIEMFQNRLNQENVAKVTAAHKMCNPRSSRRTPHKLSRKQRLNHSSNNKITRDISFHEQNKKNMSSLDLELESIKDNLNIEHVSTPTKLQEDANINKCTVTSNCTPTLHSHTDSIVLEHDDEIAKELEQLFSEEKSELEELLGLNSHSELDDPQVRSVLEEIENATLLHDIKENNSFERRQSINCNTVKKASPINMASPSHQHLSLPCHTERPVLNMRHSLWPCELYMQRRRLSESLSRLLEEDFRWHDLIKWKFQTIFGDDSDDEFATCSPSIELNEVLICSCIRRISPWMVKHLMKPMRAGLIANRFLFKKLAKRLSHSIVLENQYPDERFIKHAVEEYFCLHQAVVSLEDLANMPNLNAINDNLNF</sequence>
<protein>
    <submittedName>
        <fullName evidence="2">Uncharacterized protein</fullName>
    </submittedName>
</protein>
<proteinExistence type="predicted"/>
<dbReference type="AlphaFoldDB" id="A0A0A1WJE7"/>
<reference evidence="2" key="2">
    <citation type="journal article" date="2015" name="Gigascience">
        <title>Reconstructing a comprehensive transcriptome assembly of a white-pupal translocated strain of the pest fruit fly Bactrocera cucurbitae.</title>
        <authorList>
            <person name="Sim S.B."/>
            <person name="Calla B."/>
            <person name="Hall B."/>
            <person name="DeRego T."/>
            <person name="Geib S.M."/>
        </authorList>
    </citation>
    <scope>NUCLEOTIDE SEQUENCE</scope>
</reference>
<feature type="compositionally biased region" description="Basic residues" evidence="1">
    <location>
        <begin position="225"/>
        <end position="239"/>
    </location>
</feature>
<dbReference type="OrthoDB" id="6594281at2759"/>
<feature type="region of interest" description="Disordered" evidence="1">
    <location>
        <begin position="220"/>
        <end position="246"/>
    </location>
</feature>
<evidence type="ECO:0000313" key="2">
    <source>
        <dbReference type="EMBL" id="JAC98971.1"/>
    </source>
</evidence>
<organism evidence="2">
    <name type="scientific">Zeugodacus cucurbitae</name>
    <name type="common">Melon fruit fly</name>
    <name type="synonym">Bactrocera cucurbitae</name>
    <dbReference type="NCBI Taxonomy" id="28588"/>
    <lineage>
        <taxon>Eukaryota</taxon>
        <taxon>Metazoa</taxon>
        <taxon>Ecdysozoa</taxon>
        <taxon>Arthropoda</taxon>
        <taxon>Hexapoda</taxon>
        <taxon>Insecta</taxon>
        <taxon>Pterygota</taxon>
        <taxon>Neoptera</taxon>
        <taxon>Endopterygota</taxon>
        <taxon>Diptera</taxon>
        <taxon>Brachycera</taxon>
        <taxon>Muscomorpha</taxon>
        <taxon>Tephritoidea</taxon>
        <taxon>Tephritidae</taxon>
        <taxon>Zeugodacus</taxon>
        <taxon>Zeugodacus</taxon>
    </lineage>
</organism>